<dbReference type="Proteomes" id="UP000692954">
    <property type="component" value="Unassembled WGS sequence"/>
</dbReference>
<dbReference type="EMBL" id="CAJJDN010000034">
    <property type="protein sequence ID" value="CAD8075796.1"/>
    <property type="molecule type" value="Genomic_DNA"/>
</dbReference>
<evidence type="ECO:0000313" key="1">
    <source>
        <dbReference type="EMBL" id="CAD8075796.1"/>
    </source>
</evidence>
<sequence length="297" mass="36135">MQQFDLPFLRKQKYNTDIWKGNTYKDYSFEEERSSHIYKKNHRRKSCYCQLCGKMSLFQFTYMNVSTCVNYINKNLILQQDIEKQQELEILINIQKDKQFRDNISLNHSQKSKSIDLFNCILFDHPQRSRKPKSCECIECGIKSTFQQKYQNLYFTKKQIQANQFKIKKIFKRPQFRKQNTEQFSPVKNGEFRFFKKRLLELDFHHSKYDNQLFKKFQVTLPQTQRILRHQQSMNLFEIIPRNKNDVLSPLNNKKQMLPYLQFNQTKSPLQKITKKTVITNQQREYFKKHNQKSGIF</sequence>
<reference evidence="1" key="1">
    <citation type="submission" date="2021-01" db="EMBL/GenBank/DDBJ databases">
        <authorList>
            <consortium name="Genoscope - CEA"/>
            <person name="William W."/>
        </authorList>
    </citation>
    <scope>NUCLEOTIDE SEQUENCE</scope>
</reference>
<accession>A0A8S1MGK4</accession>
<comment type="caution">
    <text evidence="1">The sequence shown here is derived from an EMBL/GenBank/DDBJ whole genome shotgun (WGS) entry which is preliminary data.</text>
</comment>
<evidence type="ECO:0000313" key="2">
    <source>
        <dbReference type="Proteomes" id="UP000692954"/>
    </source>
</evidence>
<gene>
    <name evidence="1" type="ORF">PSON_ATCC_30995.1.T0340023</name>
</gene>
<protein>
    <submittedName>
        <fullName evidence="1">Uncharacterized protein</fullName>
    </submittedName>
</protein>
<dbReference type="OrthoDB" id="288143at2759"/>
<keyword evidence="2" id="KW-1185">Reference proteome</keyword>
<dbReference type="AlphaFoldDB" id="A0A8S1MGK4"/>
<name>A0A8S1MGK4_9CILI</name>
<proteinExistence type="predicted"/>
<organism evidence="1 2">
    <name type="scientific">Paramecium sonneborni</name>
    <dbReference type="NCBI Taxonomy" id="65129"/>
    <lineage>
        <taxon>Eukaryota</taxon>
        <taxon>Sar</taxon>
        <taxon>Alveolata</taxon>
        <taxon>Ciliophora</taxon>
        <taxon>Intramacronucleata</taxon>
        <taxon>Oligohymenophorea</taxon>
        <taxon>Peniculida</taxon>
        <taxon>Parameciidae</taxon>
        <taxon>Paramecium</taxon>
    </lineage>
</organism>